<organism evidence="5 6">
    <name type="scientific">Micromonospora humida</name>
    <dbReference type="NCBI Taxonomy" id="2809018"/>
    <lineage>
        <taxon>Bacteria</taxon>
        <taxon>Bacillati</taxon>
        <taxon>Actinomycetota</taxon>
        <taxon>Actinomycetes</taxon>
        <taxon>Micromonosporales</taxon>
        <taxon>Micromonosporaceae</taxon>
        <taxon>Micromonospora</taxon>
    </lineage>
</organism>
<evidence type="ECO:0000313" key="6">
    <source>
        <dbReference type="Proteomes" id="UP001518872"/>
    </source>
</evidence>
<evidence type="ECO:0000256" key="2">
    <source>
        <dbReference type="ARBA" id="ARBA00022630"/>
    </source>
</evidence>
<dbReference type="Gene3D" id="3.30.70.2450">
    <property type="match status" value="1"/>
</dbReference>
<dbReference type="RefSeq" id="WP_204924121.1">
    <property type="nucleotide sequence ID" value="NZ_JAFEUC010000002.1"/>
</dbReference>
<dbReference type="GO" id="GO:0004497">
    <property type="term" value="F:monooxygenase activity"/>
    <property type="evidence" value="ECO:0007669"/>
    <property type="project" value="UniProtKB-KW"/>
</dbReference>
<evidence type="ECO:0000256" key="1">
    <source>
        <dbReference type="ARBA" id="ARBA00001974"/>
    </source>
</evidence>
<dbReference type="Gene3D" id="3.50.50.60">
    <property type="entry name" value="FAD/NAD(P)-binding domain"/>
    <property type="match status" value="1"/>
</dbReference>
<dbReference type="Gene3D" id="3.40.30.120">
    <property type="match status" value="1"/>
</dbReference>
<feature type="domain" description="FAD-binding" evidence="4">
    <location>
        <begin position="3"/>
        <end position="336"/>
    </location>
</feature>
<gene>
    <name evidence="5" type="ORF">JQX11_07025</name>
</gene>
<evidence type="ECO:0000256" key="3">
    <source>
        <dbReference type="ARBA" id="ARBA00022827"/>
    </source>
</evidence>
<dbReference type="PRINTS" id="PR00420">
    <property type="entry name" value="RNGMNOXGNASE"/>
</dbReference>
<keyword evidence="5" id="KW-0560">Oxidoreductase</keyword>
<dbReference type="Proteomes" id="UP001518872">
    <property type="component" value="Unassembled WGS sequence"/>
</dbReference>
<comment type="caution">
    <text evidence="5">The sequence shown here is derived from an EMBL/GenBank/DDBJ whole genome shotgun (WGS) entry which is preliminary data.</text>
</comment>
<dbReference type="InterPro" id="IPR050641">
    <property type="entry name" value="RIFMO-like"/>
</dbReference>
<keyword evidence="3" id="KW-0274">FAD</keyword>
<name>A0ABS2IRZ0_9ACTN</name>
<dbReference type="InterPro" id="IPR002938">
    <property type="entry name" value="FAD-bd"/>
</dbReference>
<dbReference type="EMBL" id="JAFEUC010000002">
    <property type="protein sequence ID" value="MBM7076098.1"/>
    <property type="molecule type" value="Genomic_DNA"/>
</dbReference>
<dbReference type="SUPFAM" id="SSF51905">
    <property type="entry name" value="FAD/NAD(P)-binding domain"/>
    <property type="match status" value="1"/>
</dbReference>
<dbReference type="Pfam" id="PF21274">
    <property type="entry name" value="Rng_hyd_C"/>
    <property type="match status" value="1"/>
</dbReference>
<dbReference type="InterPro" id="IPR036188">
    <property type="entry name" value="FAD/NAD-bd_sf"/>
</dbReference>
<dbReference type="PANTHER" id="PTHR43004">
    <property type="entry name" value="TRK SYSTEM POTASSIUM UPTAKE PROTEIN"/>
    <property type="match status" value="1"/>
</dbReference>
<keyword evidence="2" id="KW-0285">Flavoprotein</keyword>
<proteinExistence type="predicted"/>
<comment type="cofactor">
    <cofactor evidence="1">
        <name>FAD</name>
        <dbReference type="ChEBI" id="CHEBI:57692"/>
    </cofactor>
</comment>
<evidence type="ECO:0000259" key="4">
    <source>
        <dbReference type="Pfam" id="PF01494"/>
    </source>
</evidence>
<dbReference type="PANTHER" id="PTHR43004:SF19">
    <property type="entry name" value="BINDING MONOOXYGENASE, PUTATIVE (JCVI)-RELATED"/>
    <property type="match status" value="1"/>
</dbReference>
<sequence length="504" mass="53017">MTAPVIIAGGSLTGLMLAHELALWGIDVVVLERSPDLTDESPGQAINTTTAELLDQRGLLAGLRGHVSPVQGTHFSLMWLDMSALSGRHLPAMLLGHQFIARRLDEAAVARGADVRRGHRVTAFTQDDDGVRVRVGTADGEYHLHGSFLVAADGEDSTVRAAAGIAFPGAGPANCGLVADVEIAVAELAPEHRGSRFCPGGGVYSAVPVGPELLRVITAEFDVASPADTAPTTAELRAAVARLTGAELPDAPVRWVRRYGGQTRTADRMRSGRVFLAGDSAHTFYPLAGLRLNLCLQDAVNLGWKLAAELSGWGRPGLLDTYHEERHPQAVRAADATDAQLALIHPIDRVTPLRGLFVELLRLPQVNTYLLELSTGLDVRYDVGVEPCGPVPVGRRLPHVPLAGVRPLAGTAGGSATSTCVADLHHAGRGVYLDLGGRTPVPTRRTLAALGDRVDAVRAEPTGEILADAVLVRPDGHVAWAGDPVSDAEGLSGALKSWFGEPAG</sequence>
<reference evidence="5 6" key="1">
    <citation type="submission" date="2021-02" db="EMBL/GenBank/DDBJ databases">
        <authorList>
            <person name="Ra J.-S."/>
        </authorList>
    </citation>
    <scope>NUCLEOTIDE SEQUENCE [LARGE SCALE GENOMIC DNA]</scope>
    <source>
        <strain evidence="5 6">MMS20-R1-14</strain>
    </source>
</reference>
<evidence type="ECO:0000313" key="5">
    <source>
        <dbReference type="EMBL" id="MBM7076098.1"/>
    </source>
</evidence>
<dbReference type="Pfam" id="PF01494">
    <property type="entry name" value="FAD_binding_3"/>
    <property type="match status" value="1"/>
</dbReference>
<keyword evidence="6" id="KW-1185">Reference proteome</keyword>
<accession>A0ABS2IRZ0</accession>
<protein>
    <submittedName>
        <fullName evidence="5">FAD-dependent monooxygenase</fullName>
    </submittedName>
</protein>
<keyword evidence="5" id="KW-0503">Monooxygenase</keyword>